<evidence type="ECO:0000313" key="2">
    <source>
        <dbReference type="EMBL" id="OCT80151.1"/>
    </source>
</evidence>
<reference evidence="3" key="1">
    <citation type="journal article" date="2016" name="Nature">
        <title>Genome evolution in the allotetraploid frog Xenopus laevis.</title>
        <authorList>
            <person name="Session A.M."/>
            <person name="Uno Y."/>
            <person name="Kwon T."/>
            <person name="Chapman J.A."/>
            <person name="Toyoda A."/>
            <person name="Takahashi S."/>
            <person name="Fukui A."/>
            <person name="Hikosaka A."/>
            <person name="Suzuki A."/>
            <person name="Kondo M."/>
            <person name="van Heeringen S.J."/>
            <person name="Quigley I."/>
            <person name="Heinz S."/>
            <person name="Ogino H."/>
            <person name="Ochi H."/>
            <person name="Hellsten U."/>
            <person name="Lyons J.B."/>
            <person name="Simakov O."/>
            <person name="Putnam N."/>
            <person name="Stites J."/>
            <person name="Kuroki Y."/>
            <person name="Tanaka T."/>
            <person name="Michiue T."/>
            <person name="Watanabe M."/>
            <person name="Bogdanovic O."/>
            <person name="Lister R."/>
            <person name="Georgiou G."/>
            <person name="Paranjpe S.S."/>
            <person name="van Kruijsbergen I."/>
            <person name="Shu S."/>
            <person name="Carlson J."/>
            <person name="Kinoshita T."/>
            <person name="Ohta Y."/>
            <person name="Mawaribuchi S."/>
            <person name="Jenkins J."/>
            <person name="Grimwood J."/>
            <person name="Schmutz J."/>
            <person name="Mitros T."/>
            <person name="Mozaffari S.V."/>
            <person name="Suzuki Y."/>
            <person name="Haramoto Y."/>
            <person name="Yamamoto T.S."/>
            <person name="Takagi C."/>
            <person name="Heald R."/>
            <person name="Miller K."/>
            <person name="Haudenschild C."/>
            <person name="Kitzman J."/>
            <person name="Nakayama T."/>
            <person name="Izutsu Y."/>
            <person name="Robert J."/>
            <person name="Fortriede J."/>
            <person name="Burns K."/>
            <person name="Lotay V."/>
            <person name="Karimi K."/>
            <person name="Yasuoka Y."/>
            <person name="Dichmann D.S."/>
            <person name="Flajnik M.F."/>
            <person name="Houston D.W."/>
            <person name="Shendure J."/>
            <person name="DuPasquier L."/>
            <person name="Vize P.D."/>
            <person name="Zorn A.M."/>
            <person name="Ito M."/>
            <person name="Marcotte E.M."/>
            <person name="Wallingford J.B."/>
            <person name="Ito Y."/>
            <person name="Asashima M."/>
            <person name="Ueno N."/>
            <person name="Matsuda Y."/>
            <person name="Veenstra G.J."/>
            <person name="Fujiyama A."/>
            <person name="Harland R.M."/>
            <person name="Taira M."/>
            <person name="Rokhsar D.S."/>
        </authorList>
    </citation>
    <scope>NUCLEOTIDE SEQUENCE [LARGE SCALE GENOMIC DNA]</scope>
    <source>
        <strain evidence="3">J</strain>
    </source>
</reference>
<feature type="coiled-coil region" evidence="1">
    <location>
        <begin position="76"/>
        <end position="110"/>
    </location>
</feature>
<protein>
    <submittedName>
        <fullName evidence="2">Uncharacterized protein</fullName>
    </submittedName>
</protein>
<name>A0A974CWL0_XENLA</name>
<gene>
    <name evidence="2" type="ORF">XELAEV_18026965mg</name>
</gene>
<keyword evidence="1" id="KW-0175">Coiled coil</keyword>
<evidence type="ECO:0000256" key="1">
    <source>
        <dbReference type="SAM" id="Coils"/>
    </source>
</evidence>
<proteinExistence type="predicted"/>
<dbReference type="EMBL" id="CM004474">
    <property type="protein sequence ID" value="OCT80151.1"/>
    <property type="molecule type" value="Genomic_DNA"/>
</dbReference>
<evidence type="ECO:0000313" key="3">
    <source>
        <dbReference type="Proteomes" id="UP000694892"/>
    </source>
</evidence>
<dbReference type="AlphaFoldDB" id="A0A974CWL0"/>
<accession>A0A974CWL0</accession>
<dbReference type="Proteomes" id="UP000694892">
    <property type="component" value="Chromosome 5L"/>
</dbReference>
<sequence length="151" mass="17531">MLQYKYSGEFTTFSNQGQNYNEIKQDVQSISTHYEHLANKEQSIESQKTNDLDALRQTLLLMETMLDTISEYERDFKELNSFVKNIQGEMENLNKEVTELKEQLVTLQNNKPCDKSTIAMVLEVIASIISKIKLNIFSLPLLQLQPTFNLF</sequence>
<dbReference type="Gene3D" id="1.10.287.950">
    <property type="entry name" value="Methyl-accepting chemotaxis protein"/>
    <property type="match status" value="1"/>
</dbReference>
<organism evidence="2 3">
    <name type="scientific">Xenopus laevis</name>
    <name type="common">African clawed frog</name>
    <dbReference type="NCBI Taxonomy" id="8355"/>
    <lineage>
        <taxon>Eukaryota</taxon>
        <taxon>Metazoa</taxon>
        <taxon>Chordata</taxon>
        <taxon>Craniata</taxon>
        <taxon>Vertebrata</taxon>
        <taxon>Euteleostomi</taxon>
        <taxon>Amphibia</taxon>
        <taxon>Batrachia</taxon>
        <taxon>Anura</taxon>
        <taxon>Pipoidea</taxon>
        <taxon>Pipidae</taxon>
        <taxon>Xenopodinae</taxon>
        <taxon>Xenopus</taxon>
        <taxon>Xenopus</taxon>
    </lineage>
</organism>